<feature type="compositionally biased region" description="Basic and acidic residues" evidence="1">
    <location>
        <begin position="183"/>
        <end position="199"/>
    </location>
</feature>
<protein>
    <submittedName>
        <fullName evidence="2">Uncharacterized protein</fullName>
    </submittedName>
</protein>
<dbReference type="AlphaFoldDB" id="A0A812GXI3"/>
<keyword evidence="3" id="KW-1185">Reference proteome</keyword>
<dbReference type="EMBL" id="CAJNDS010000038">
    <property type="protein sequence ID" value="CAE6929200.1"/>
    <property type="molecule type" value="Genomic_DNA"/>
</dbReference>
<feature type="region of interest" description="Disordered" evidence="1">
    <location>
        <begin position="93"/>
        <end position="205"/>
    </location>
</feature>
<sequence>MQFPAVFSVVLWDCQGMKWMAKKAEEEPKARCISRGAASRVAFVVQRASGKGDRKGEGKRKGGKAARAEEEDWSWTWTADSYSDWWSWNDWGWETKPSKGQGETKESKGKDKGKSKDSAKKGKGDFKDKDDGEEKGKGKGKGKSEEKGKKGGKGFAKGGESKGAAGETRHEASPKTVAEVEAEMAKGGKGKVERVKRSADAGGRQPIETKGEICQVHKHSSMGCAVVSMQSAAMREAIMNFAEQRFGRNANGRVQMDIGDVKVQLKRHTDKQTKREVVTDIFVAWGHQQEKDSPLTVEDIAERFDQLYQEA</sequence>
<evidence type="ECO:0000313" key="3">
    <source>
        <dbReference type="Proteomes" id="UP000604046"/>
    </source>
</evidence>
<accession>A0A812GXI3</accession>
<evidence type="ECO:0000256" key="1">
    <source>
        <dbReference type="SAM" id="MobiDB-lite"/>
    </source>
</evidence>
<dbReference type="Proteomes" id="UP000604046">
    <property type="component" value="Unassembled WGS sequence"/>
</dbReference>
<proteinExistence type="predicted"/>
<name>A0A812GXI3_9DINO</name>
<dbReference type="OrthoDB" id="446471at2759"/>
<reference evidence="2" key="1">
    <citation type="submission" date="2021-02" db="EMBL/GenBank/DDBJ databases">
        <authorList>
            <person name="Dougan E. K."/>
            <person name="Rhodes N."/>
            <person name="Thang M."/>
            <person name="Chan C."/>
        </authorList>
    </citation>
    <scope>NUCLEOTIDE SEQUENCE</scope>
</reference>
<feature type="compositionally biased region" description="Basic and acidic residues" evidence="1">
    <location>
        <begin position="102"/>
        <end position="149"/>
    </location>
</feature>
<organism evidence="2 3">
    <name type="scientific">Symbiodinium natans</name>
    <dbReference type="NCBI Taxonomy" id="878477"/>
    <lineage>
        <taxon>Eukaryota</taxon>
        <taxon>Sar</taxon>
        <taxon>Alveolata</taxon>
        <taxon>Dinophyceae</taxon>
        <taxon>Suessiales</taxon>
        <taxon>Symbiodiniaceae</taxon>
        <taxon>Symbiodinium</taxon>
    </lineage>
</organism>
<evidence type="ECO:0000313" key="2">
    <source>
        <dbReference type="EMBL" id="CAE6929200.1"/>
    </source>
</evidence>
<feature type="compositionally biased region" description="Basic and acidic residues" evidence="1">
    <location>
        <begin position="50"/>
        <end position="60"/>
    </location>
</feature>
<gene>
    <name evidence="2" type="ORF">SNAT2548_LOCUS776</name>
</gene>
<feature type="region of interest" description="Disordered" evidence="1">
    <location>
        <begin position="47"/>
        <end position="72"/>
    </location>
</feature>
<comment type="caution">
    <text evidence="2">The sequence shown here is derived from an EMBL/GenBank/DDBJ whole genome shotgun (WGS) entry which is preliminary data.</text>
</comment>